<name>A0AAV2CLA0_9ROSI</name>
<dbReference type="Pfam" id="PF20167">
    <property type="entry name" value="Transposase_32"/>
    <property type="match status" value="1"/>
</dbReference>
<sequence length="295" mass="32895">MTELFTSSNIPGAIVTYVGRTFNEPIDFNLHRFKEFYASRPLSDPITLDLFEFKSHGIDITPFLRNLGWEFLLHYPPLAACPLSVRTFYANLDCQGITTRKLTTLVNGYFISLTSEALGLLLNLPTGGPLPLAHEDEFLFYDFDHVIEYSRITQRPVGAHEVITSADLNPTLRTHHYFITHLFLPRNHGLNIVTKIDLWVLSNALTGRKIDYSQLLFGSIVRSADAHLGGRLPYGGFITLLLSNLGISMDGYSTIETSVSVPALTVLQFIHIDPQPSKGGDISGPTFKKSKPLSK</sequence>
<gene>
    <name evidence="2" type="ORF">LTRI10_LOCUS4227</name>
</gene>
<feature type="domain" description="Putative plant transposon protein" evidence="1">
    <location>
        <begin position="66"/>
        <end position="246"/>
    </location>
</feature>
<dbReference type="AlphaFoldDB" id="A0AAV2CLA0"/>
<protein>
    <recommendedName>
        <fullName evidence="1">Putative plant transposon protein domain-containing protein</fullName>
    </recommendedName>
</protein>
<evidence type="ECO:0000313" key="3">
    <source>
        <dbReference type="Proteomes" id="UP001497516"/>
    </source>
</evidence>
<keyword evidence="3" id="KW-1185">Reference proteome</keyword>
<reference evidence="2 3" key="1">
    <citation type="submission" date="2024-04" db="EMBL/GenBank/DDBJ databases">
        <authorList>
            <person name="Fracassetti M."/>
        </authorList>
    </citation>
    <scope>NUCLEOTIDE SEQUENCE [LARGE SCALE GENOMIC DNA]</scope>
</reference>
<accession>A0AAV2CLA0</accession>
<dbReference type="EMBL" id="OZ034813">
    <property type="protein sequence ID" value="CAL1356525.1"/>
    <property type="molecule type" value="Genomic_DNA"/>
</dbReference>
<evidence type="ECO:0000259" key="1">
    <source>
        <dbReference type="Pfam" id="PF20167"/>
    </source>
</evidence>
<organism evidence="2 3">
    <name type="scientific">Linum trigynum</name>
    <dbReference type="NCBI Taxonomy" id="586398"/>
    <lineage>
        <taxon>Eukaryota</taxon>
        <taxon>Viridiplantae</taxon>
        <taxon>Streptophyta</taxon>
        <taxon>Embryophyta</taxon>
        <taxon>Tracheophyta</taxon>
        <taxon>Spermatophyta</taxon>
        <taxon>Magnoliopsida</taxon>
        <taxon>eudicotyledons</taxon>
        <taxon>Gunneridae</taxon>
        <taxon>Pentapetalae</taxon>
        <taxon>rosids</taxon>
        <taxon>fabids</taxon>
        <taxon>Malpighiales</taxon>
        <taxon>Linaceae</taxon>
        <taxon>Linum</taxon>
    </lineage>
</organism>
<evidence type="ECO:0000313" key="2">
    <source>
        <dbReference type="EMBL" id="CAL1356525.1"/>
    </source>
</evidence>
<proteinExistence type="predicted"/>
<dbReference type="Proteomes" id="UP001497516">
    <property type="component" value="Chromosome 1"/>
</dbReference>
<dbReference type="InterPro" id="IPR046796">
    <property type="entry name" value="Transposase_32_dom"/>
</dbReference>